<reference evidence="2" key="2">
    <citation type="submission" date="2025-08" db="UniProtKB">
        <authorList>
            <consortium name="Ensembl"/>
        </authorList>
    </citation>
    <scope>IDENTIFICATION</scope>
</reference>
<dbReference type="GeneTree" id="ENSGT00940000162068"/>
<evidence type="ECO:0000313" key="2">
    <source>
        <dbReference type="Ensembl" id="ENSLACP00000011114.1"/>
    </source>
</evidence>
<protein>
    <recommendedName>
        <fullName evidence="1">DUF4371 domain-containing protein</fullName>
    </recommendedName>
</protein>
<dbReference type="PANTHER" id="PTHR45749">
    <property type="match status" value="1"/>
</dbReference>
<dbReference type="Ensembl" id="ENSLACT00000011197.1">
    <property type="protein sequence ID" value="ENSLACP00000011114.1"/>
    <property type="gene ID" value="ENSLACG00000009778.1"/>
</dbReference>
<name>H3AN93_LATCH</name>
<organism evidence="2 3">
    <name type="scientific">Latimeria chalumnae</name>
    <name type="common">Coelacanth</name>
    <dbReference type="NCBI Taxonomy" id="7897"/>
    <lineage>
        <taxon>Eukaryota</taxon>
        <taxon>Metazoa</taxon>
        <taxon>Chordata</taxon>
        <taxon>Craniata</taxon>
        <taxon>Vertebrata</taxon>
        <taxon>Euteleostomi</taxon>
        <taxon>Coelacanthiformes</taxon>
        <taxon>Coelacanthidae</taxon>
        <taxon>Latimeria</taxon>
    </lineage>
</organism>
<sequence>FSVVIDETRDVSEHEQLVFAVRWVGSNYEVAEEFVGLYGCTKMDAIFLLNIIKDVLLQMGLDLKNICGQTYDSASVLQGKAFGEATLLKKENPKALSIHCLNHSLNLVLQEAAKSCLMVRSALEAVHKVHNIIHASAKKLAIFIEGGQTEAVKKAPGLISLMEKFDTFLGLKVCFSVFSACEEVARVLQSKTVTAETALICAVTLRERLNSLRSDTCFAEL</sequence>
<dbReference type="InterPro" id="IPR025398">
    <property type="entry name" value="DUF4371"/>
</dbReference>
<feature type="domain" description="DUF4371" evidence="1">
    <location>
        <begin position="1"/>
        <end position="80"/>
    </location>
</feature>
<dbReference type="PANTHER" id="PTHR45749:SF21">
    <property type="entry name" value="DUF4371 DOMAIN-CONTAINING PROTEIN"/>
    <property type="match status" value="1"/>
</dbReference>
<dbReference type="AlphaFoldDB" id="H3AN93"/>
<evidence type="ECO:0000259" key="1">
    <source>
        <dbReference type="Pfam" id="PF14291"/>
    </source>
</evidence>
<dbReference type="EMBL" id="AFYH01187779">
    <property type="status" value="NOT_ANNOTATED_CDS"/>
    <property type="molecule type" value="Genomic_DNA"/>
</dbReference>
<dbReference type="InterPro" id="IPR012337">
    <property type="entry name" value="RNaseH-like_sf"/>
</dbReference>
<dbReference type="HOGENOM" id="CLU_006175_2_1_1"/>
<keyword evidence="3" id="KW-1185">Reference proteome</keyword>
<dbReference type="Proteomes" id="UP000008672">
    <property type="component" value="Unassembled WGS sequence"/>
</dbReference>
<proteinExistence type="predicted"/>
<reference evidence="2" key="3">
    <citation type="submission" date="2025-09" db="UniProtKB">
        <authorList>
            <consortium name="Ensembl"/>
        </authorList>
    </citation>
    <scope>IDENTIFICATION</scope>
</reference>
<evidence type="ECO:0000313" key="3">
    <source>
        <dbReference type="Proteomes" id="UP000008672"/>
    </source>
</evidence>
<reference evidence="3" key="1">
    <citation type="submission" date="2011-08" db="EMBL/GenBank/DDBJ databases">
        <title>The draft genome of Latimeria chalumnae.</title>
        <authorList>
            <person name="Di Palma F."/>
            <person name="Alfoldi J."/>
            <person name="Johnson J."/>
            <person name="Berlin A."/>
            <person name="Gnerre S."/>
            <person name="Jaffe D."/>
            <person name="MacCallum I."/>
            <person name="Young S."/>
            <person name="Walker B.J."/>
            <person name="Lander E."/>
            <person name="Lindblad-Toh K."/>
        </authorList>
    </citation>
    <scope>NUCLEOTIDE SEQUENCE [LARGE SCALE GENOMIC DNA]</scope>
    <source>
        <strain evidence="3">Wild caught</strain>
    </source>
</reference>
<dbReference type="SUPFAM" id="SSF53098">
    <property type="entry name" value="Ribonuclease H-like"/>
    <property type="match status" value="1"/>
</dbReference>
<accession>H3AN93</accession>
<dbReference type="Pfam" id="PF14291">
    <property type="entry name" value="DUF4371"/>
    <property type="match status" value="1"/>
</dbReference>